<sequence>MTDYKCFGKCMKNCEKICQNPSDHTNKNCHLKRFCCCYDSSACKFAEKEAPEPNVCEVCCCLLKNCVCQKKSQHRESRHEKPQHNKRLEKEKTPEKRICELCCHLLKNCKCRSSSPGLNSGIRGPRTLCEDLPLYDERSHLIGYIKRGAVIDDPSCARSRDPAQTSGSLSETGFRPRLPTTERGCMASCRYAEGVRNDNRAAHVACWTTKSAFEHATTGEPDTRHRKHKRNHCHCSK</sequence>
<reference evidence="2" key="1">
    <citation type="submission" date="2015-11" db="EMBL/GenBank/DDBJ databases">
        <title>De novo transcriptome assembly of four potential Pierce s Disease insect vectors from Arizona vineyards.</title>
        <authorList>
            <person name="Tassone E.E."/>
        </authorList>
    </citation>
    <scope>NUCLEOTIDE SEQUENCE</scope>
</reference>
<proteinExistence type="predicted"/>
<dbReference type="AlphaFoldDB" id="A0A1B6FEJ7"/>
<feature type="compositionally biased region" description="Polar residues" evidence="1">
    <location>
        <begin position="162"/>
        <end position="171"/>
    </location>
</feature>
<name>A0A1B6FEJ7_9HEMI</name>
<feature type="compositionally biased region" description="Basic residues" evidence="1">
    <location>
        <begin position="224"/>
        <end position="237"/>
    </location>
</feature>
<gene>
    <name evidence="2" type="ORF">g.7093</name>
</gene>
<organism evidence="2">
    <name type="scientific">Cuerna arida</name>
    <dbReference type="NCBI Taxonomy" id="1464854"/>
    <lineage>
        <taxon>Eukaryota</taxon>
        <taxon>Metazoa</taxon>
        <taxon>Ecdysozoa</taxon>
        <taxon>Arthropoda</taxon>
        <taxon>Hexapoda</taxon>
        <taxon>Insecta</taxon>
        <taxon>Pterygota</taxon>
        <taxon>Neoptera</taxon>
        <taxon>Paraneoptera</taxon>
        <taxon>Hemiptera</taxon>
        <taxon>Auchenorrhyncha</taxon>
        <taxon>Membracoidea</taxon>
        <taxon>Cicadellidae</taxon>
        <taxon>Cicadellinae</taxon>
        <taxon>Proconiini</taxon>
        <taxon>Cuerna</taxon>
    </lineage>
</organism>
<feature type="region of interest" description="Disordered" evidence="1">
    <location>
        <begin position="156"/>
        <end position="176"/>
    </location>
</feature>
<evidence type="ECO:0000256" key="1">
    <source>
        <dbReference type="SAM" id="MobiDB-lite"/>
    </source>
</evidence>
<protein>
    <submittedName>
        <fullName evidence="2">Uncharacterized protein</fullName>
    </submittedName>
</protein>
<feature type="region of interest" description="Disordered" evidence="1">
    <location>
        <begin position="217"/>
        <end position="237"/>
    </location>
</feature>
<evidence type="ECO:0000313" key="2">
    <source>
        <dbReference type="EMBL" id="JAS48636.1"/>
    </source>
</evidence>
<dbReference type="EMBL" id="GECZ01021133">
    <property type="protein sequence ID" value="JAS48636.1"/>
    <property type="molecule type" value="Transcribed_RNA"/>
</dbReference>
<accession>A0A1B6FEJ7</accession>